<feature type="topological domain" description="Periplasmic" evidence="7">
    <location>
        <begin position="26"/>
        <end position="95"/>
    </location>
</feature>
<evidence type="ECO:0000313" key="9">
    <source>
        <dbReference type="Proteomes" id="UP000000593"/>
    </source>
</evidence>
<dbReference type="AlphaFoldDB" id="Q6LMT2"/>
<comment type="subcellular location">
    <subcellularLocation>
        <location evidence="7">Cell inner membrane</location>
        <topology evidence="7">Single-pass type II membrane protein</topology>
    </subcellularLocation>
    <text evidence="7">Localizes to the division septum.</text>
</comment>
<keyword evidence="3 7" id="KW-0812">Transmembrane</keyword>
<gene>
    <name evidence="8" type="primary">SF2771</name>
    <name evidence="7" type="synonym">ftsB</name>
    <name evidence="8" type="ordered locus">PBPRA3078</name>
</gene>
<evidence type="ECO:0000256" key="3">
    <source>
        <dbReference type="ARBA" id="ARBA00022692"/>
    </source>
</evidence>
<comment type="similarity">
    <text evidence="7">Belongs to the FtsB family.</text>
</comment>
<organism evidence="8 9">
    <name type="scientific">Photobacterium profundum (strain SS9)</name>
    <dbReference type="NCBI Taxonomy" id="298386"/>
    <lineage>
        <taxon>Bacteria</taxon>
        <taxon>Pseudomonadati</taxon>
        <taxon>Pseudomonadota</taxon>
        <taxon>Gammaproteobacteria</taxon>
        <taxon>Vibrionales</taxon>
        <taxon>Vibrionaceae</taxon>
        <taxon>Photobacterium</taxon>
    </lineage>
</organism>
<evidence type="ECO:0000256" key="5">
    <source>
        <dbReference type="ARBA" id="ARBA00023136"/>
    </source>
</evidence>
<protein>
    <recommendedName>
        <fullName evidence="7">Cell division protein FtsB</fullName>
    </recommendedName>
</protein>
<evidence type="ECO:0000256" key="7">
    <source>
        <dbReference type="HAMAP-Rule" id="MF_00599"/>
    </source>
</evidence>
<dbReference type="PANTHER" id="PTHR37485:SF1">
    <property type="entry name" value="CELL DIVISION PROTEIN FTSB"/>
    <property type="match status" value="1"/>
</dbReference>
<dbReference type="PANTHER" id="PTHR37485">
    <property type="entry name" value="CELL DIVISION PROTEIN FTSB"/>
    <property type="match status" value="1"/>
</dbReference>
<dbReference type="HAMAP" id="MF_00599">
    <property type="entry name" value="FtsB"/>
    <property type="match status" value="1"/>
</dbReference>
<name>Q6LMT2_PHOPR</name>
<dbReference type="eggNOG" id="COG2919">
    <property type="taxonomic scope" value="Bacteria"/>
</dbReference>
<keyword evidence="7" id="KW-0997">Cell inner membrane</keyword>
<dbReference type="EMBL" id="CR378673">
    <property type="protein sequence ID" value="CAG21394.1"/>
    <property type="molecule type" value="Genomic_DNA"/>
</dbReference>
<proteinExistence type="inferred from homology"/>
<evidence type="ECO:0000313" key="8">
    <source>
        <dbReference type="EMBL" id="CAG21394.1"/>
    </source>
</evidence>
<evidence type="ECO:0000256" key="4">
    <source>
        <dbReference type="ARBA" id="ARBA00022989"/>
    </source>
</evidence>
<comment type="function">
    <text evidence="7">Essential cell division protein. May link together the upstream cell division proteins, which are predominantly cytoplasmic, with the downstream cell division proteins, which are predominantly periplasmic.</text>
</comment>
<keyword evidence="6 7" id="KW-0131">Cell cycle</keyword>
<keyword evidence="9" id="KW-1185">Reference proteome</keyword>
<sequence>MGKCMRLLSVLLLATLCWLQYDFWLGKNGLMDYLAVEANVGIQQKANAELVQRNQQMYAEIDDLHRGQESVEERARSELGMIKPNETFFRIIGEN</sequence>
<dbReference type="GO" id="GO:0005886">
    <property type="term" value="C:plasma membrane"/>
    <property type="evidence" value="ECO:0007669"/>
    <property type="project" value="UniProtKB-SubCell"/>
</dbReference>
<dbReference type="GO" id="GO:0032153">
    <property type="term" value="C:cell division site"/>
    <property type="evidence" value="ECO:0007669"/>
    <property type="project" value="UniProtKB-UniRule"/>
</dbReference>
<dbReference type="KEGG" id="ppr:PBPRA3078"/>
<dbReference type="HOGENOM" id="CLU_134863_5_2_6"/>
<feature type="topological domain" description="Cytoplasmic" evidence="7">
    <location>
        <begin position="1"/>
        <end position="7"/>
    </location>
</feature>
<evidence type="ECO:0000256" key="1">
    <source>
        <dbReference type="ARBA" id="ARBA00022475"/>
    </source>
</evidence>
<keyword evidence="2 7" id="KW-0132">Cell division</keyword>
<dbReference type="InterPro" id="IPR023081">
    <property type="entry name" value="Cell_div_FtsB"/>
</dbReference>
<dbReference type="STRING" id="298386.PBPRA3078"/>
<dbReference type="InterPro" id="IPR007060">
    <property type="entry name" value="FtsL/DivIC"/>
</dbReference>
<accession>Q6LMT2</accession>
<keyword evidence="5 7" id="KW-0472">Membrane</keyword>
<dbReference type="GO" id="GO:0043093">
    <property type="term" value="P:FtsZ-dependent cytokinesis"/>
    <property type="evidence" value="ECO:0007669"/>
    <property type="project" value="UniProtKB-UniRule"/>
</dbReference>
<comment type="subunit">
    <text evidence="7">Part of a complex composed of FtsB, FtsL and FtsQ.</text>
</comment>
<dbReference type="GO" id="GO:0030428">
    <property type="term" value="C:cell septum"/>
    <property type="evidence" value="ECO:0007669"/>
    <property type="project" value="TreeGrafter"/>
</dbReference>
<evidence type="ECO:0000256" key="6">
    <source>
        <dbReference type="ARBA" id="ARBA00023306"/>
    </source>
</evidence>
<keyword evidence="1 7" id="KW-1003">Cell membrane</keyword>
<dbReference type="Pfam" id="PF04977">
    <property type="entry name" value="DivIC"/>
    <property type="match status" value="1"/>
</dbReference>
<evidence type="ECO:0000256" key="2">
    <source>
        <dbReference type="ARBA" id="ARBA00022618"/>
    </source>
</evidence>
<keyword evidence="4 7" id="KW-1133">Transmembrane helix</keyword>
<reference evidence="9" key="1">
    <citation type="journal article" date="2005" name="Science">
        <title>Life at depth: Photobacterium profundum genome sequence and expression analysis.</title>
        <authorList>
            <person name="Vezzi A."/>
            <person name="Campanaro S."/>
            <person name="D'Angelo M."/>
            <person name="Simonato F."/>
            <person name="Vitulo N."/>
            <person name="Lauro F.M."/>
            <person name="Cestaro A."/>
            <person name="Malacrida G."/>
            <person name="Simionati B."/>
            <person name="Cannata N."/>
            <person name="Romualdi C."/>
            <person name="Bartlett D.H."/>
            <person name="Valle G."/>
        </authorList>
    </citation>
    <scope>NUCLEOTIDE SEQUENCE [LARGE SCALE GENOMIC DNA]</scope>
    <source>
        <strain evidence="9">ATCC BAA-1253 / SS9</strain>
    </source>
</reference>
<dbReference type="Proteomes" id="UP000000593">
    <property type="component" value="Chromosome 1"/>
</dbReference>
<dbReference type="NCBIfam" id="NF002058">
    <property type="entry name" value="PRK00888.1"/>
    <property type="match status" value="1"/>
</dbReference>